<dbReference type="InterPro" id="IPR018392">
    <property type="entry name" value="LysM"/>
</dbReference>
<sequence length="170" mass="17445">MDTISRENNSMLPVAGVVVGVLSLLVGGYAAIKASSLTKTVAAHEEKIARIDGIESQASTAAAAADKAARDISSLNRSTQDAFNTVAASLGNIQASITKLEEAQKRPAVAAKGSSGPVVAGPDEYVIKGGDTGAKIARAQGFALPDLIAVNPSVDWTHLKVGQKIKLPKK</sequence>
<dbReference type="Pfam" id="PF01476">
    <property type="entry name" value="LysM"/>
    <property type="match status" value="1"/>
</dbReference>
<keyword evidence="4" id="KW-1185">Reference proteome</keyword>
<gene>
    <name evidence="3" type="ordered locus">Oter_0674</name>
</gene>
<dbReference type="SMART" id="SM00257">
    <property type="entry name" value="LysM"/>
    <property type="match status" value="1"/>
</dbReference>
<reference evidence="3 4" key="1">
    <citation type="journal article" date="2011" name="J. Bacteriol.">
        <title>Genome sequence of the verrucomicrobium Opitutus terrae PB90-1, an abundant inhabitant of rice paddy soil ecosystems.</title>
        <authorList>
            <person name="van Passel M.W."/>
            <person name="Kant R."/>
            <person name="Palva A."/>
            <person name="Copeland A."/>
            <person name="Lucas S."/>
            <person name="Lapidus A."/>
            <person name="Glavina del Rio T."/>
            <person name="Pitluck S."/>
            <person name="Goltsman E."/>
            <person name="Clum A."/>
            <person name="Sun H."/>
            <person name="Schmutz J."/>
            <person name="Larimer F.W."/>
            <person name="Land M.L."/>
            <person name="Hauser L."/>
            <person name="Kyrpides N."/>
            <person name="Mikhailova N."/>
            <person name="Richardson P.P."/>
            <person name="Janssen P.H."/>
            <person name="de Vos W.M."/>
            <person name="Smidt H."/>
        </authorList>
    </citation>
    <scope>NUCLEOTIDE SEQUENCE [LARGE SCALE GENOMIC DNA]</scope>
    <source>
        <strain evidence="4">DSM 11246 / JCM 15787 / PB90-1</strain>
    </source>
</reference>
<dbReference type="InterPro" id="IPR036779">
    <property type="entry name" value="LysM_dom_sf"/>
</dbReference>
<dbReference type="CDD" id="cd00118">
    <property type="entry name" value="LysM"/>
    <property type="match status" value="1"/>
</dbReference>
<name>B1ZTL8_OPITP</name>
<dbReference type="EMBL" id="CP001032">
    <property type="protein sequence ID" value="ACB73963.1"/>
    <property type="molecule type" value="Genomic_DNA"/>
</dbReference>
<keyword evidence="1" id="KW-0472">Membrane</keyword>
<evidence type="ECO:0000259" key="2">
    <source>
        <dbReference type="PROSITE" id="PS51782"/>
    </source>
</evidence>
<proteinExistence type="predicted"/>
<evidence type="ECO:0000313" key="4">
    <source>
        <dbReference type="Proteomes" id="UP000007013"/>
    </source>
</evidence>
<dbReference type="Proteomes" id="UP000007013">
    <property type="component" value="Chromosome"/>
</dbReference>
<evidence type="ECO:0000256" key="1">
    <source>
        <dbReference type="SAM" id="Phobius"/>
    </source>
</evidence>
<feature type="transmembrane region" description="Helical" evidence="1">
    <location>
        <begin position="12"/>
        <end position="32"/>
    </location>
</feature>
<keyword evidence="1" id="KW-0812">Transmembrane</keyword>
<organism evidence="3 4">
    <name type="scientific">Opitutus terrae (strain DSM 11246 / JCM 15787 / PB90-1)</name>
    <dbReference type="NCBI Taxonomy" id="452637"/>
    <lineage>
        <taxon>Bacteria</taxon>
        <taxon>Pseudomonadati</taxon>
        <taxon>Verrucomicrobiota</taxon>
        <taxon>Opitutia</taxon>
        <taxon>Opitutales</taxon>
        <taxon>Opitutaceae</taxon>
        <taxon>Opitutus</taxon>
    </lineage>
</organism>
<dbReference type="PROSITE" id="PS51782">
    <property type="entry name" value="LYSM"/>
    <property type="match status" value="1"/>
</dbReference>
<dbReference type="AlphaFoldDB" id="B1ZTL8"/>
<evidence type="ECO:0000313" key="3">
    <source>
        <dbReference type="EMBL" id="ACB73963.1"/>
    </source>
</evidence>
<dbReference type="HOGENOM" id="CLU_1446294_0_0_0"/>
<dbReference type="Gene3D" id="3.10.350.10">
    <property type="entry name" value="LysM domain"/>
    <property type="match status" value="1"/>
</dbReference>
<accession>B1ZTL8</accession>
<dbReference type="OrthoDB" id="193481at2"/>
<keyword evidence="1" id="KW-1133">Transmembrane helix</keyword>
<dbReference type="SUPFAM" id="SSF54106">
    <property type="entry name" value="LysM domain"/>
    <property type="match status" value="1"/>
</dbReference>
<dbReference type="KEGG" id="ote:Oter_0674"/>
<protein>
    <submittedName>
        <fullName evidence="3">Peptidoglycan-binding LysM</fullName>
    </submittedName>
</protein>
<feature type="domain" description="LysM" evidence="2">
    <location>
        <begin position="123"/>
        <end position="167"/>
    </location>
</feature>
<dbReference type="eggNOG" id="COG1388">
    <property type="taxonomic scope" value="Bacteria"/>
</dbReference>
<dbReference type="RefSeq" id="WP_012373501.1">
    <property type="nucleotide sequence ID" value="NC_010571.1"/>
</dbReference>